<evidence type="ECO:0000313" key="12">
    <source>
        <dbReference type="EMBL" id="CAA0838618.1"/>
    </source>
</evidence>
<evidence type="ECO:0000259" key="11">
    <source>
        <dbReference type="Pfam" id="PF01095"/>
    </source>
</evidence>
<evidence type="ECO:0000256" key="9">
    <source>
        <dbReference type="PROSITE-ProRule" id="PRU10040"/>
    </source>
</evidence>
<accession>A0A9N7NXZ8</accession>
<evidence type="ECO:0000256" key="10">
    <source>
        <dbReference type="RuleBase" id="RU000589"/>
    </source>
</evidence>
<feature type="domain" description="Pectinesterase catalytic" evidence="11">
    <location>
        <begin position="92"/>
        <end position="375"/>
    </location>
</feature>
<evidence type="ECO:0000256" key="8">
    <source>
        <dbReference type="ARBA" id="ARBA00047928"/>
    </source>
</evidence>
<dbReference type="EMBL" id="CACSLK010031421">
    <property type="protein sequence ID" value="CAA0838618.1"/>
    <property type="molecule type" value="Genomic_DNA"/>
</dbReference>
<dbReference type="PANTHER" id="PTHR31321:SF57">
    <property type="entry name" value="PECTINESTERASE 53-RELATED"/>
    <property type="match status" value="1"/>
</dbReference>
<dbReference type="Gene3D" id="2.160.20.10">
    <property type="entry name" value="Single-stranded right-handed beta-helix, Pectin lyase-like"/>
    <property type="match status" value="1"/>
</dbReference>
<dbReference type="InterPro" id="IPR000070">
    <property type="entry name" value="Pectinesterase_cat"/>
</dbReference>
<comment type="pathway">
    <text evidence="2 10">Glycan metabolism; pectin degradation; 2-dehydro-3-deoxy-D-gluconate from pectin: step 1/5.</text>
</comment>
<sequence>MSCFRLTLQVAALILVVLMVKASNVACHTKGIRPKRASRVAPVNATQVEYSQQQFIKWVDFMGSLKHSLFKTAKNKVFPSYTLTVDRNPLYGDFTSIQQAIDSIPLVNVLRVLIKVHAGVYKEKVIIPALKSFISIEGAGADRTVVEWGDTAQTKGPRGLPLGTYGSATFAVNSPYFIAKNITFKNTTPVPEAGAVGKQAVALRISGDTAAFVGCKFLGAQDTLYDHLGRHYYKDCYIEGSVDFIFGNGLSLFENCEVHAIATLTGAVTAQGRSSILEDTGFSFVNCKVTGSGALYLGRAWGPFSRVVFAYTYMDNIIIPKGWYNWGDPSREMTVFYGQYKCTGAGASFAGRVSWSRELTEQEAKPFISLTFIDGSEWITL</sequence>
<keyword evidence="5" id="KW-0964">Secreted</keyword>
<gene>
    <name evidence="12" type="ORF">SHERM_05198</name>
</gene>
<comment type="catalytic activity">
    <reaction evidence="8 10">
        <text>[(1-&gt;4)-alpha-D-galacturonosyl methyl ester](n) + n H2O = [(1-&gt;4)-alpha-D-galacturonosyl](n) + n methanol + n H(+)</text>
        <dbReference type="Rhea" id="RHEA:22380"/>
        <dbReference type="Rhea" id="RHEA-COMP:14570"/>
        <dbReference type="Rhea" id="RHEA-COMP:14573"/>
        <dbReference type="ChEBI" id="CHEBI:15377"/>
        <dbReference type="ChEBI" id="CHEBI:15378"/>
        <dbReference type="ChEBI" id="CHEBI:17790"/>
        <dbReference type="ChEBI" id="CHEBI:140522"/>
        <dbReference type="ChEBI" id="CHEBI:140523"/>
        <dbReference type="EC" id="3.1.1.11"/>
    </reaction>
</comment>
<dbReference type="GO" id="GO:0005576">
    <property type="term" value="C:extracellular region"/>
    <property type="evidence" value="ECO:0007669"/>
    <property type="project" value="UniProtKB-SubCell"/>
</dbReference>
<comment type="caution">
    <text evidence="12">The sequence shown here is derived from an EMBL/GenBank/DDBJ whole genome shotgun (WGS) entry which is preliminary data.</text>
</comment>
<dbReference type="GO" id="GO:0045490">
    <property type="term" value="P:pectin catabolic process"/>
    <property type="evidence" value="ECO:0007669"/>
    <property type="project" value="UniProtKB-UniRule"/>
</dbReference>
<keyword evidence="6 10" id="KW-0378">Hydrolase</keyword>
<dbReference type="Pfam" id="PF01095">
    <property type="entry name" value="Pectinesterase"/>
    <property type="match status" value="1"/>
</dbReference>
<dbReference type="Proteomes" id="UP001153555">
    <property type="component" value="Unassembled WGS sequence"/>
</dbReference>
<feature type="chain" id="PRO_5040532601" description="Pectinesterase" evidence="10">
    <location>
        <begin position="23"/>
        <end position="381"/>
    </location>
</feature>
<reference evidence="12" key="1">
    <citation type="submission" date="2019-12" db="EMBL/GenBank/DDBJ databases">
        <authorList>
            <person name="Scholes J."/>
        </authorList>
    </citation>
    <scope>NUCLEOTIDE SEQUENCE</scope>
</reference>
<evidence type="ECO:0000256" key="7">
    <source>
        <dbReference type="ARBA" id="ARBA00023085"/>
    </source>
</evidence>
<dbReference type="InterPro" id="IPR011050">
    <property type="entry name" value="Pectin_lyase_fold/virulence"/>
</dbReference>
<keyword evidence="7 10" id="KW-0063">Aspartyl esterase</keyword>
<organism evidence="12 13">
    <name type="scientific">Striga hermonthica</name>
    <name type="common">Purple witchweed</name>
    <name type="synonym">Buchnera hermonthica</name>
    <dbReference type="NCBI Taxonomy" id="68872"/>
    <lineage>
        <taxon>Eukaryota</taxon>
        <taxon>Viridiplantae</taxon>
        <taxon>Streptophyta</taxon>
        <taxon>Embryophyta</taxon>
        <taxon>Tracheophyta</taxon>
        <taxon>Spermatophyta</taxon>
        <taxon>Magnoliopsida</taxon>
        <taxon>eudicotyledons</taxon>
        <taxon>Gunneridae</taxon>
        <taxon>Pentapetalae</taxon>
        <taxon>asterids</taxon>
        <taxon>lamiids</taxon>
        <taxon>Lamiales</taxon>
        <taxon>Orobanchaceae</taxon>
        <taxon>Buchnereae</taxon>
        <taxon>Striga</taxon>
    </lineage>
</organism>
<dbReference type="FunFam" id="2.160.20.10:FF:000018">
    <property type="entry name" value="Pectinesterase"/>
    <property type="match status" value="1"/>
</dbReference>
<dbReference type="GO" id="GO:0030599">
    <property type="term" value="F:pectinesterase activity"/>
    <property type="evidence" value="ECO:0007669"/>
    <property type="project" value="UniProtKB-UniRule"/>
</dbReference>
<dbReference type="AlphaFoldDB" id="A0A9N7NXZ8"/>
<comment type="subcellular location">
    <subcellularLocation>
        <location evidence="1">Secreted</location>
    </subcellularLocation>
</comment>
<name>A0A9N7NXZ8_STRHE</name>
<dbReference type="InterPro" id="IPR012334">
    <property type="entry name" value="Pectin_lyas_fold"/>
</dbReference>
<evidence type="ECO:0000256" key="4">
    <source>
        <dbReference type="ARBA" id="ARBA00013229"/>
    </source>
</evidence>
<dbReference type="PROSITE" id="PS00503">
    <property type="entry name" value="PECTINESTERASE_2"/>
    <property type="match status" value="1"/>
</dbReference>
<evidence type="ECO:0000256" key="1">
    <source>
        <dbReference type="ARBA" id="ARBA00004613"/>
    </source>
</evidence>
<dbReference type="OrthoDB" id="2019149at2759"/>
<feature type="signal peptide" evidence="10">
    <location>
        <begin position="1"/>
        <end position="22"/>
    </location>
</feature>
<evidence type="ECO:0000256" key="3">
    <source>
        <dbReference type="ARBA" id="ARBA00008891"/>
    </source>
</evidence>
<keyword evidence="13" id="KW-1185">Reference proteome</keyword>
<protein>
    <recommendedName>
        <fullName evidence="4 10">Pectinesterase</fullName>
        <ecNumber evidence="4 10">3.1.1.11</ecNumber>
    </recommendedName>
</protein>
<evidence type="ECO:0000256" key="5">
    <source>
        <dbReference type="ARBA" id="ARBA00022525"/>
    </source>
</evidence>
<dbReference type="GO" id="GO:0042545">
    <property type="term" value="P:cell wall modification"/>
    <property type="evidence" value="ECO:0007669"/>
    <property type="project" value="UniProtKB-UniRule"/>
</dbReference>
<dbReference type="PANTHER" id="PTHR31321">
    <property type="entry name" value="ACYL-COA THIOESTER HYDROLASE YBHC-RELATED"/>
    <property type="match status" value="1"/>
</dbReference>
<evidence type="ECO:0000256" key="2">
    <source>
        <dbReference type="ARBA" id="ARBA00005184"/>
    </source>
</evidence>
<evidence type="ECO:0000313" key="13">
    <source>
        <dbReference type="Proteomes" id="UP001153555"/>
    </source>
</evidence>
<comment type="similarity">
    <text evidence="3">Belongs to the pectinesterase family.</text>
</comment>
<feature type="active site" evidence="9">
    <location>
        <position position="243"/>
    </location>
</feature>
<proteinExistence type="inferred from homology"/>
<keyword evidence="10" id="KW-0732">Signal</keyword>
<dbReference type="EC" id="3.1.1.11" evidence="4 10"/>
<dbReference type="InterPro" id="IPR033131">
    <property type="entry name" value="Pectinesterase_Asp_AS"/>
</dbReference>
<dbReference type="SUPFAM" id="SSF51126">
    <property type="entry name" value="Pectin lyase-like"/>
    <property type="match status" value="1"/>
</dbReference>
<evidence type="ECO:0000256" key="6">
    <source>
        <dbReference type="ARBA" id="ARBA00022801"/>
    </source>
</evidence>